<dbReference type="InterPro" id="IPR053236">
    <property type="entry name" value="Cornifin"/>
</dbReference>
<reference evidence="2" key="5">
    <citation type="journal article" date="2002" name="Nature">
        <title>Analysis of the mouse transcriptome based on functional annotation of 60,770 full-length cDNAs.</title>
        <authorList>
            <consortium name="The FANTOM Consortium and the RIKEN Genome Exploration Research Group Phase I and II Team"/>
        </authorList>
    </citation>
    <scope>NUCLEOTIDE SEQUENCE</scope>
    <source>
        <strain evidence="2">C57BL/6J</strain>
        <tissue evidence="2">Spinal ganglion</tissue>
    </source>
</reference>
<protein>
    <submittedName>
        <fullName evidence="2">Uncharacterized protein</fullName>
    </submittedName>
</protein>
<dbReference type="PANTHER" id="PTHR13884:SF16">
    <property type="entry name" value="AAA+ ATPASE DOMAIN-CONTAINING PROTEIN-RELATED"/>
    <property type="match status" value="1"/>
</dbReference>
<feature type="compositionally biased region" description="Low complexity" evidence="1">
    <location>
        <begin position="116"/>
        <end position="127"/>
    </location>
</feature>
<dbReference type="MGI" id="MGI:3649462">
    <property type="gene designation" value="Gm12866"/>
</dbReference>
<reference evidence="2" key="2">
    <citation type="journal article" date="2000" name="Genome Res.">
        <title>Normalization and subtraction of cap-trapper-selected cDNAs to prepare full-length cDNA libraries for rapid discovery of new genes.</title>
        <authorList>
            <person name="Carninci P."/>
            <person name="Shibata Y."/>
            <person name="Hayatsu N."/>
            <person name="Sugahara Y."/>
            <person name="Shibata K."/>
            <person name="Itoh M."/>
            <person name="Konno H."/>
            <person name="Okazaki Y."/>
            <person name="Muramatsu M."/>
            <person name="Hayashizaki Y."/>
        </authorList>
    </citation>
    <scope>NUCLEOTIDE SEQUENCE</scope>
    <source>
        <strain evidence="2">C57BL/6J</strain>
        <tissue evidence="2">Spinal ganglion</tissue>
    </source>
</reference>
<gene>
    <name evidence="3" type="primary">Gm12866</name>
    <name evidence="3" type="synonym">OTTMUSG00000008833</name>
</gene>
<dbReference type="AGR" id="MGI:3649462"/>
<name>Q8BNB8_MOUSE</name>
<sequence length="156" mass="16227">TTGGTVTEDREESREGQLQRKVSGESLPGVRDHAGSTITGGKGRLQCRQSNPAIQQSSNPATQQSSNPATQQPSNPAIQQSSNPAIQQSSNPAIQQSSNPAIQQSSNPAIQQSKVATGTTGRAAATTDPLGALAFIPSPGSPDFQTICEWQEPHPS</sequence>
<evidence type="ECO:0000256" key="1">
    <source>
        <dbReference type="SAM" id="MobiDB-lite"/>
    </source>
</evidence>
<reference evidence="2" key="8">
    <citation type="journal article" date="2005" name="Science">
        <title>Antisense Transcription in the Mammalian Transcriptome.</title>
        <authorList>
            <consortium name="RIKEN Genome Exploration Research Group and Genome Science Group (Genome Network Project Core Group) and the FANTOM Consortium"/>
        </authorList>
    </citation>
    <scope>NUCLEOTIDE SEQUENCE</scope>
    <source>
        <strain evidence="2">C57BL/6J</strain>
        <tissue evidence="2">Spinal ganglion</tissue>
    </source>
</reference>
<proteinExistence type="evidence at transcript level"/>
<evidence type="ECO:0000313" key="2">
    <source>
        <dbReference type="EMBL" id="BAC39122.1"/>
    </source>
</evidence>
<feature type="non-terminal residue" evidence="2">
    <location>
        <position position="1"/>
    </location>
</feature>
<dbReference type="AlphaFoldDB" id="Q8BNB8"/>
<reference evidence="2" key="4">
    <citation type="journal article" date="2001" name="Nature">
        <title>Functional annotation of a full-length mouse cDNA collection.</title>
        <authorList>
            <consortium name="The RIKEN Genome Exploration Research Group Phase II Team and the FANTOM Consortium"/>
        </authorList>
    </citation>
    <scope>NUCLEOTIDE SEQUENCE</scope>
    <source>
        <strain evidence="2">C57BL/6J</strain>
        <tissue evidence="2">Spinal ganglion</tissue>
    </source>
</reference>
<reference evidence="2" key="6">
    <citation type="submission" date="2002-04" db="EMBL/GenBank/DDBJ databases">
        <authorList>
            <person name="Adachi J."/>
            <person name="Aizawa K."/>
            <person name="Akimura T."/>
            <person name="Arakawa T."/>
            <person name="Bono H."/>
            <person name="Carninci P."/>
            <person name="Fukuda S."/>
            <person name="Furuno M."/>
            <person name="Hanagaki T."/>
            <person name="Hara A."/>
            <person name="Hashizume W."/>
            <person name="Hayashida K."/>
            <person name="Hayatsu N."/>
            <person name="Hiramoto K."/>
            <person name="Hiraoka T."/>
            <person name="Hirozane T."/>
            <person name="Hori F."/>
            <person name="Imotani K."/>
            <person name="Ishii Y."/>
            <person name="Itoh M."/>
            <person name="Kagawa I."/>
            <person name="Kasukawa T."/>
            <person name="Katoh H."/>
            <person name="Kawai J."/>
            <person name="Kojima Y."/>
            <person name="Kondo S."/>
            <person name="Konno H."/>
            <person name="Kouda M."/>
            <person name="Koya S."/>
            <person name="Kurihara C."/>
            <person name="Matsuyama T."/>
            <person name="Miyazaki A."/>
            <person name="Murata M."/>
            <person name="Nakamura M."/>
            <person name="Nishi K."/>
            <person name="Nomura K."/>
            <person name="Numazaki R."/>
            <person name="Ohno M."/>
            <person name="Ohsato N."/>
            <person name="Okazaki Y."/>
            <person name="Saito R."/>
            <person name="Saitoh H."/>
            <person name="Sakai C."/>
            <person name="Sakai K."/>
            <person name="Sakazume N."/>
            <person name="Sano H."/>
            <person name="Sasaki D."/>
            <person name="Shibata K."/>
            <person name="Shinagawa A."/>
            <person name="Shiraki T."/>
            <person name="Sogabe Y."/>
            <person name="Tagami M."/>
            <person name="Tagawa A."/>
            <person name="Takahashi F."/>
            <person name="Takaku-Akahira S."/>
            <person name="Takeda Y."/>
            <person name="Tanaka T."/>
            <person name="Tomaru A."/>
            <person name="Toya T."/>
            <person name="Yasunishi A."/>
            <person name="Muramatsu M."/>
            <person name="Hayashizaki Y."/>
        </authorList>
    </citation>
    <scope>NUCLEOTIDE SEQUENCE</scope>
    <source>
        <strain evidence="2">C57BL/6J</strain>
        <tissue evidence="2">Spinal ganglion</tissue>
    </source>
</reference>
<feature type="region of interest" description="Disordered" evidence="1">
    <location>
        <begin position="1"/>
        <end position="156"/>
    </location>
</feature>
<dbReference type="PANTHER" id="PTHR13884">
    <property type="entry name" value="DUF853 DOMAIN-CONTAINING PROTEIN"/>
    <property type="match status" value="1"/>
</dbReference>
<organism evidence="2">
    <name type="scientific">Mus musculus</name>
    <name type="common">Mouse</name>
    <dbReference type="NCBI Taxonomy" id="10090"/>
    <lineage>
        <taxon>Eukaryota</taxon>
        <taxon>Metazoa</taxon>
        <taxon>Chordata</taxon>
        <taxon>Craniata</taxon>
        <taxon>Vertebrata</taxon>
        <taxon>Euteleostomi</taxon>
        <taxon>Mammalia</taxon>
        <taxon>Eutheria</taxon>
        <taxon>Euarchontoglires</taxon>
        <taxon>Glires</taxon>
        <taxon>Rodentia</taxon>
        <taxon>Myomorpha</taxon>
        <taxon>Muroidea</taxon>
        <taxon>Muridae</taxon>
        <taxon>Murinae</taxon>
        <taxon>Mus</taxon>
        <taxon>Mus</taxon>
    </lineage>
</organism>
<feature type="compositionally biased region" description="Basic and acidic residues" evidence="1">
    <location>
        <begin position="7"/>
        <end position="18"/>
    </location>
</feature>
<evidence type="ECO:0000313" key="3">
    <source>
        <dbReference type="MGI" id="MGI:3649462"/>
    </source>
</evidence>
<feature type="compositionally biased region" description="Polar residues" evidence="1">
    <location>
        <begin position="47"/>
        <end position="115"/>
    </location>
</feature>
<reference evidence="2" key="7">
    <citation type="journal article" date="2005" name="Science">
        <title>The Transcriptional Landscape of the Mammalian Genome.</title>
        <authorList>
            <consortium name="The FANTOM Consortium"/>
            <consortium name="Riken Genome Exploration Research Group and Genome Science Group (Genome Network Project Core Group)"/>
        </authorList>
    </citation>
    <scope>NUCLEOTIDE SEQUENCE</scope>
    <source>
        <strain evidence="2">C57BL/6J</strain>
        <tissue evidence="2">Spinal ganglion</tissue>
    </source>
</reference>
<reference evidence="2" key="1">
    <citation type="journal article" date="1999" name="Methods Enzymol.">
        <title>High-efficiency full-length cDNA cloning.</title>
        <authorList>
            <person name="Carninci P."/>
            <person name="Hayashizaki Y."/>
        </authorList>
    </citation>
    <scope>NUCLEOTIDE SEQUENCE</scope>
    <source>
        <strain evidence="2">C57BL/6J</strain>
        <tissue evidence="2">Spinal ganglion</tissue>
    </source>
</reference>
<accession>Q8BNB8</accession>
<dbReference type="EMBL" id="AK084134">
    <property type="protein sequence ID" value="BAC39122.1"/>
    <property type="molecule type" value="mRNA"/>
</dbReference>
<reference evidence="2" key="3">
    <citation type="journal article" date="2000" name="Genome Res.">
        <title>RIKEN integrated sequence analysis (RISA) system--384-format sequencing pipeline with 384 multicapillary sequencer.</title>
        <authorList>
            <person name="Shibata K."/>
            <person name="Itoh M."/>
            <person name="Aizawa K."/>
            <person name="Nagaoka S."/>
            <person name="Sasaki N."/>
            <person name="Carninci P."/>
            <person name="Konno H."/>
            <person name="Akiyama J."/>
            <person name="Nishi K."/>
            <person name="Kitsunai T."/>
            <person name="Tashiro H."/>
            <person name="Itoh M."/>
            <person name="Sumi N."/>
            <person name="Ishii Y."/>
            <person name="Nakamura S."/>
            <person name="Hazama M."/>
            <person name="Nishine T."/>
            <person name="Harada A."/>
            <person name="Yamamoto R."/>
            <person name="Matsumoto H."/>
            <person name="Sakaguchi S."/>
            <person name="Ikegami T."/>
            <person name="Kashiwagi K."/>
            <person name="Fujiwake S."/>
            <person name="Inoue K."/>
            <person name="Togawa Y."/>
            <person name="Izawa M."/>
            <person name="Ohara E."/>
            <person name="Watahiki M."/>
            <person name="Yoneda Y."/>
            <person name="Ishikawa T."/>
            <person name="Ozawa K."/>
            <person name="Tanaka T."/>
            <person name="Matsuura S."/>
            <person name="Kawai J."/>
            <person name="Okazaki Y."/>
            <person name="Muramatsu M."/>
            <person name="Inoue Y."/>
            <person name="Kira A."/>
            <person name="Hayashizaki Y."/>
        </authorList>
    </citation>
    <scope>NUCLEOTIDE SEQUENCE</scope>
    <source>
        <strain evidence="2">C57BL/6J</strain>
        <tissue evidence="2">Spinal ganglion</tissue>
    </source>
</reference>